<name>A0A0V8JBH0_9BACL</name>
<dbReference type="InterPro" id="IPR011659">
    <property type="entry name" value="WD40"/>
</dbReference>
<evidence type="ECO:0000256" key="1">
    <source>
        <dbReference type="ARBA" id="ARBA00010040"/>
    </source>
</evidence>
<dbReference type="Pfam" id="PF00326">
    <property type="entry name" value="Peptidase_S9"/>
    <property type="match status" value="1"/>
</dbReference>
<dbReference type="PANTHER" id="PTHR42776:SF27">
    <property type="entry name" value="DIPEPTIDYL PEPTIDASE FAMILY MEMBER 6"/>
    <property type="match status" value="1"/>
</dbReference>
<feature type="domain" description="Peptidase S9 prolyl oligopeptidase catalytic" evidence="5">
    <location>
        <begin position="439"/>
        <end position="651"/>
    </location>
</feature>
<dbReference type="OrthoDB" id="108903at2"/>
<evidence type="ECO:0000259" key="5">
    <source>
        <dbReference type="Pfam" id="PF00326"/>
    </source>
</evidence>
<comment type="caution">
    <text evidence="6">The sequence shown here is derived from an EMBL/GenBank/DDBJ whole genome shotgun (WGS) entry which is preliminary data.</text>
</comment>
<comment type="similarity">
    <text evidence="1">Belongs to the peptidase S9C family.</text>
</comment>
<dbReference type="GO" id="GO:0006508">
    <property type="term" value="P:proteolysis"/>
    <property type="evidence" value="ECO:0007669"/>
    <property type="project" value="UniProtKB-KW"/>
</dbReference>
<evidence type="ECO:0000313" key="7">
    <source>
        <dbReference type="Proteomes" id="UP000054099"/>
    </source>
</evidence>
<keyword evidence="4" id="KW-0720">Serine protease</keyword>
<protein>
    <recommendedName>
        <fullName evidence="5">Peptidase S9 prolyl oligopeptidase catalytic domain-containing protein</fullName>
    </recommendedName>
</protein>
<keyword evidence="3" id="KW-0378">Hydrolase</keyword>
<dbReference type="InterPro" id="IPR001375">
    <property type="entry name" value="Peptidase_S9_cat"/>
</dbReference>
<dbReference type="GO" id="GO:0004252">
    <property type="term" value="F:serine-type endopeptidase activity"/>
    <property type="evidence" value="ECO:0007669"/>
    <property type="project" value="TreeGrafter"/>
</dbReference>
<dbReference type="Gene3D" id="3.40.50.1820">
    <property type="entry name" value="alpha/beta hydrolase"/>
    <property type="match status" value="1"/>
</dbReference>
<dbReference type="SUPFAM" id="SSF53474">
    <property type="entry name" value="alpha/beta-Hydrolases"/>
    <property type="match status" value="1"/>
</dbReference>
<dbReference type="EMBL" id="LNQN01000001">
    <property type="protein sequence ID" value="KSU84273.1"/>
    <property type="molecule type" value="Genomic_DNA"/>
</dbReference>
<evidence type="ECO:0000313" key="6">
    <source>
        <dbReference type="EMBL" id="KSU84273.1"/>
    </source>
</evidence>
<dbReference type="SUPFAM" id="SSF82171">
    <property type="entry name" value="DPP6 N-terminal domain-like"/>
    <property type="match status" value="1"/>
</dbReference>
<keyword evidence="2" id="KW-0645">Protease</keyword>
<reference evidence="6 7" key="1">
    <citation type="journal article" date="2014" name="Antonie Van Leeuwenhoek">
        <title>Fictibacillus enclensis sp. nov., isolated from marine sediment.</title>
        <authorList>
            <person name="Dastager S.G."/>
            <person name="Mawlankar R."/>
            <person name="Srinivasan K."/>
            <person name="Tang S.K."/>
            <person name="Lee J.C."/>
            <person name="Ramana V.V."/>
            <person name="Shouche Y.S."/>
        </authorList>
    </citation>
    <scope>NUCLEOTIDE SEQUENCE [LARGE SCALE GENOMIC DNA]</scope>
    <source>
        <strain evidence="6 7">NIO-1003</strain>
    </source>
</reference>
<proteinExistence type="inferred from homology"/>
<dbReference type="Proteomes" id="UP000054099">
    <property type="component" value="Unassembled WGS sequence"/>
</dbReference>
<dbReference type="PANTHER" id="PTHR42776">
    <property type="entry name" value="SERINE PEPTIDASE S9 FAMILY MEMBER"/>
    <property type="match status" value="1"/>
</dbReference>
<gene>
    <name evidence="6" type="ORF">AS030_01550</name>
</gene>
<dbReference type="FunFam" id="3.40.50.1820:FF:000028">
    <property type="entry name" value="S9 family peptidase"/>
    <property type="match status" value="1"/>
</dbReference>
<sequence>MKQGVKAEDLYRLRFVSDPQISPDGDRVAYVAKRINQDKDYESHLYICGFNSGASLQWTNGCQKDSSPRWSPDGKTLAFVSDRSGKNQVWLISSEGGEAVQLTSSTQGAGSPVWSPDGKSLLVTVTVGEEIEEENALKPLEVTHLKYKADGKVLLNEAYSQLVHINLETKEELQLTDGAHQHFDAAWSPDGQKIAYCKSRGQRETISYASDLFVRTMNGKEARINQETGSFTDPVWSTDGEHLAFLGQTFEYGSATLGDVYTAEVESGKVLCLTGEFDDHAGDAMVGDMHFGHPSPKPFWSKDGKGLYFIASCEGNASLHYVSMEGEVSQITQQKCHLYGYSMDVENDYAVFAASSPTVPGDLFYASLSNLSEEVRLTDVNEELLSSISLSQPEEFTFINDEGFRVQSWLLKPPHYTEGSKYPMVLEIHGGPHAMYGNTFFHELQLLAASGYVVLYSNPRGSYGYGQQFVKACMEDYGGGDYRDLMAAVDHVITHCDFVDPDQLVVTGGSYGGYMTNWIVGHTSRFKAAVTQRSISNWLSFYGVSDIGYYFTKWEIGNHLWEDPEKLWQHSPLRLSSKVETPLLILHGEEDFRCPIEQGEQLFIALKQQGKPVKFVRFPKSDHNLSRNGDPGLRVNRLQYIVSWFDDHLGQAEQGGSLHENIAADRI</sequence>
<dbReference type="Gene3D" id="2.120.10.30">
    <property type="entry name" value="TolB, C-terminal domain"/>
    <property type="match status" value="2"/>
</dbReference>
<evidence type="ECO:0000256" key="3">
    <source>
        <dbReference type="ARBA" id="ARBA00022801"/>
    </source>
</evidence>
<dbReference type="InterPro" id="IPR029058">
    <property type="entry name" value="AB_hydrolase_fold"/>
</dbReference>
<accession>A0A0V8JBH0</accession>
<dbReference type="AlphaFoldDB" id="A0A0V8JBH0"/>
<evidence type="ECO:0000256" key="4">
    <source>
        <dbReference type="ARBA" id="ARBA00022825"/>
    </source>
</evidence>
<evidence type="ECO:0000256" key="2">
    <source>
        <dbReference type="ARBA" id="ARBA00022670"/>
    </source>
</evidence>
<organism evidence="6 7">
    <name type="scientific">Fictibacillus enclensis</name>
    <dbReference type="NCBI Taxonomy" id="1017270"/>
    <lineage>
        <taxon>Bacteria</taxon>
        <taxon>Bacillati</taxon>
        <taxon>Bacillota</taxon>
        <taxon>Bacilli</taxon>
        <taxon>Bacillales</taxon>
        <taxon>Fictibacillaceae</taxon>
        <taxon>Fictibacillus</taxon>
    </lineage>
</organism>
<dbReference type="RefSeq" id="WP_061967617.1">
    <property type="nucleotide sequence ID" value="NZ_FMAV01000001.1"/>
</dbReference>
<keyword evidence="7" id="KW-1185">Reference proteome</keyword>
<dbReference type="Pfam" id="PF07676">
    <property type="entry name" value="PD40"/>
    <property type="match status" value="3"/>
</dbReference>
<dbReference type="InterPro" id="IPR011042">
    <property type="entry name" value="6-blade_b-propeller_TolB-like"/>
</dbReference>